<dbReference type="GO" id="GO:0005829">
    <property type="term" value="C:cytosol"/>
    <property type="evidence" value="ECO:0007669"/>
    <property type="project" value="TreeGrafter"/>
</dbReference>
<dbReference type="InterPro" id="IPR029063">
    <property type="entry name" value="SAM-dependent_MTases_sf"/>
</dbReference>
<dbReference type="InterPro" id="IPR003682">
    <property type="entry name" value="rRNA_ssu_MeTfrase_G"/>
</dbReference>
<dbReference type="AlphaFoldDB" id="A0A3B0ZRA9"/>
<dbReference type="Gene3D" id="3.40.50.150">
    <property type="entry name" value="Vaccinia Virus protein VP39"/>
    <property type="match status" value="1"/>
</dbReference>
<protein>
    <submittedName>
        <fullName evidence="4">16S rRNA (Guanine(527)-N(7))-methyltransferase</fullName>
        <ecNumber evidence="4">2.1.1.170</ecNumber>
    </submittedName>
</protein>
<keyword evidence="4" id="KW-0489">Methyltransferase</keyword>
<dbReference type="CDD" id="cd02440">
    <property type="entry name" value="AdoMet_MTases"/>
    <property type="match status" value="1"/>
</dbReference>
<proteinExistence type="inferred from homology"/>
<keyword evidence="3 4" id="KW-0808">Transferase</keyword>
<dbReference type="Pfam" id="PF02527">
    <property type="entry name" value="GidB"/>
    <property type="match status" value="1"/>
</dbReference>
<keyword evidence="1" id="KW-0963">Cytoplasm</keyword>
<dbReference type="SUPFAM" id="SSF53335">
    <property type="entry name" value="S-adenosyl-L-methionine-dependent methyltransferases"/>
    <property type="match status" value="1"/>
</dbReference>
<gene>
    <name evidence="4" type="ORF">MNBD_GAMMA23-2214</name>
</gene>
<name>A0A3B0ZRA9_9ZZZZ</name>
<dbReference type="EMBL" id="UOFT01000036">
    <property type="protein sequence ID" value="VAW94241.1"/>
    <property type="molecule type" value="Genomic_DNA"/>
</dbReference>
<dbReference type="GO" id="GO:0070043">
    <property type="term" value="F:rRNA (guanine-N7-)-methyltransferase activity"/>
    <property type="evidence" value="ECO:0007669"/>
    <property type="project" value="TreeGrafter"/>
</dbReference>
<dbReference type="PANTHER" id="PTHR31760:SF0">
    <property type="entry name" value="S-ADENOSYL-L-METHIONINE-DEPENDENT METHYLTRANSFERASES SUPERFAMILY PROTEIN"/>
    <property type="match status" value="1"/>
</dbReference>
<dbReference type="PIRSF" id="PIRSF003078">
    <property type="entry name" value="GidB"/>
    <property type="match status" value="1"/>
</dbReference>
<dbReference type="HAMAP" id="MF_00074">
    <property type="entry name" value="16SrRNA_methyltr_G"/>
    <property type="match status" value="1"/>
</dbReference>
<dbReference type="PANTHER" id="PTHR31760">
    <property type="entry name" value="S-ADENOSYL-L-METHIONINE-DEPENDENT METHYLTRANSFERASES SUPERFAMILY PROTEIN"/>
    <property type="match status" value="1"/>
</dbReference>
<reference evidence="4" key="1">
    <citation type="submission" date="2018-06" db="EMBL/GenBank/DDBJ databases">
        <authorList>
            <person name="Zhirakovskaya E."/>
        </authorList>
    </citation>
    <scope>NUCLEOTIDE SEQUENCE</scope>
</reference>
<evidence type="ECO:0000256" key="2">
    <source>
        <dbReference type="ARBA" id="ARBA00022552"/>
    </source>
</evidence>
<accession>A0A3B0ZRA9</accession>
<organism evidence="4">
    <name type="scientific">hydrothermal vent metagenome</name>
    <dbReference type="NCBI Taxonomy" id="652676"/>
    <lineage>
        <taxon>unclassified sequences</taxon>
        <taxon>metagenomes</taxon>
        <taxon>ecological metagenomes</taxon>
    </lineage>
</organism>
<dbReference type="EC" id="2.1.1.170" evidence="4"/>
<evidence type="ECO:0000256" key="3">
    <source>
        <dbReference type="ARBA" id="ARBA00022679"/>
    </source>
</evidence>
<evidence type="ECO:0000256" key="1">
    <source>
        <dbReference type="ARBA" id="ARBA00022490"/>
    </source>
</evidence>
<evidence type="ECO:0000313" key="4">
    <source>
        <dbReference type="EMBL" id="VAW94241.1"/>
    </source>
</evidence>
<dbReference type="NCBIfam" id="TIGR00138">
    <property type="entry name" value="rsmG_gidB"/>
    <property type="match status" value="1"/>
</dbReference>
<sequence length="215" mass="24039">MNSKLIGQHLSQLNFDLPASAEQKFSLLLMLLVKWNKAYNLTAVRDINEMVVLHLMDSLAHLPFVEGEQVLDVGTGAGFPGLPMAIARPDWQFTLLDSNTKKTRFVTQAVIELDLKNVTVITGRAEKVDINQLFNTVMCRATFSLADFLSKTYGLCVNKGLFLALKGGYPKQEIDELCQSAKYQNLVTKIKIEATESVDVLGLDAERHLVRIRKN</sequence>
<keyword evidence="2" id="KW-0698">rRNA processing</keyword>